<feature type="domain" description="DNA mismatch repair proteins mutS family" evidence="5">
    <location>
        <begin position="663"/>
        <end position="679"/>
    </location>
</feature>
<sequence>MDQEISSFIADESLVIEESTILCIEVLGNKFGCCLLEGSSGTLKILIQDHLLSISKNDETSMIAESLILVNNPQVCLVSVRLEETSYNHIERICSNNDCKLEIQANDSFNRANEMELLSVEGHRGFVFLKNLMVNSNDSTCVTTSTINCLLSWLNKNYENGFEDDSSTTLSPRSNEMVQRIESLDLMDRAFIDEDSLFSLNVLPQIQKMGHDKLAQNACFSVWELLGRDLSEMGKKKLRTWITGPLTNKEMIVKRYDTIRTLLDRSNVSLFEDLRMAARRMPNVISIMNQLQRGKATVNSWRSLAEFLKRGLQVYRLVAMLQFDRSNQSVFTRIQRTVNSKIVKKLSVKINEVIDLETSKEIKSIAIRDGVDSRLDNCRNVYNRLETILCKVARDAEITILNSLVEQGIDTDAIDESLVNAVYIPQLGYMVTLEIEFGEAERIAQDLQWDEIFRTETNLYYKNQRVDELDNQFGDIHTLIFDLEIDVLHSFQNHVLEQREMLCLYGNLLAELEVLISFAHVSESRNYVEPEISENECILEVEEGRHALYETMVDTYIPNSITLNGGQFYSSDSRAWFENRFERIAILTGANQSGKSVFLTQNGLIVILAQIGCFVPAKRAKIGIVDKILSRVQTRETMVKDQSSFALDSLQMAKCLSLATERSLILVDEFGKGTDIADGPALFGSIIGVLSKDRKCPRIIGCTHFHELFKGGILSEDSLGVKHYTTTILLVNQVSQTLTIDVHKENFGITFLYSVQEGIFRESFGIYCAKVCGIDRSIVTRANELASLMNQGYDMVDYCGRLTEDEIVDLQRKQEIVKRFLLWNLDLEATTEKLALKDKLRSVINPS</sequence>
<dbReference type="InterPro" id="IPR011184">
    <property type="entry name" value="DNA_mismatch_repair_Msh2"/>
</dbReference>
<dbReference type="EMBL" id="BDGX01000045">
    <property type="protein sequence ID" value="GAV55166.1"/>
    <property type="molecule type" value="Genomic_DNA"/>
</dbReference>
<evidence type="ECO:0000313" key="6">
    <source>
        <dbReference type="EMBL" id="GAV55166.1"/>
    </source>
</evidence>
<evidence type="ECO:0000256" key="4">
    <source>
        <dbReference type="ARBA" id="ARBA00023125"/>
    </source>
</evidence>
<dbReference type="InterPro" id="IPR007696">
    <property type="entry name" value="DNA_mismatch_repair_MutS_core"/>
</dbReference>
<evidence type="ECO:0000256" key="3">
    <source>
        <dbReference type="ARBA" id="ARBA00022840"/>
    </source>
</evidence>
<dbReference type="PROSITE" id="PS00486">
    <property type="entry name" value="DNA_MISMATCH_REPAIR_2"/>
    <property type="match status" value="1"/>
</dbReference>
<dbReference type="Pfam" id="PF05192">
    <property type="entry name" value="MutS_III"/>
    <property type="match status" value="1"/>
</dbReference>
<accession>A0A1Q3AHD9</accession>
<dbReference type="Proteomes" id="UP000187013">
    <property type="component" value="Unassembled WGS sequence"/>
</dbReference>
<dbReference type="Pfam" id="PF00488">
    <property type="entry name" value="MutS_V"/>
    <property type="match status" value="1"/>
</dbReference>
<dbReference type="GO" id="GO:0005634">
    <property type="term" value="C:nucleus"/>
    <property type="evidence" value="ECO:0007669"/>
    <property type="project" value="TreeGrafter"/>
</dbReference>
<gene>
    <name evidence="6" type="ORF">ZYGR_0AS04900</name>
</gene>
<dbReference type="InterPro" id="IPR045076">
    <property type="entry name" value="MutS"/>
</dbReference>
<dbReference type="AlphaFoldDB" id="A0A1Q3AHD9"/>
<dbReference type="GO" id="GO:0005524">
    <property type="term" value="F:ATP binding"/>
    <property type="evidence" value="ECO:0007669"/>
    <property type="project" value="UniProtKB-KW"/>
</dbReference>
<dbReference type="SUPFAM" id="SSF52540">
    <property type="entry name" value="P-loop containing nucleoside triphosphate hydrolases"/>
    <property type="match status" value="1"/>
</dbReference>
<evidence type="ECO:0000313" key="7">
    <source>
        <dbReference type="Proteomes" id="UP000187013"/>
    </source>
</evidence>
<keyword evidence="2" id="KW-0547">Nucleotide-binding</keyword>
<dbReference type="GO" id="GO:0030983">
    <property type="term" value="F:mismatched DNA binding"/>
    <property type="evidence" value="ECO:0007669"/>
    <property type="project" value="InterPro"/>
</dbReference>
<evidence type="ECO:0000256" key="1">
    <source>
        <dbReference type="ARBA" id="ARBA00006271"/>
    </source>
</evidence>
<dbReference type="PANTHER" id="PTHR11361:SF20">
    <property type="entry name" value="MUTS PROTEIN HOMOLOG 5"/>
    <property type="match status" value="1"/>
</dbReference>
<dbReference type="SMART" id="SM00533">
    <property type="entry name" value="MUTSd"/>
    <property type="match status" value="1"/>
</dbReference>
<dbReference type="GO" id="GO:0051026">
    <property type="term" value="P:chiasma assembly"/>
    <property type="evidence" value="ECO:0007669"/>
    <property type="project" value="TreeGrafter"/>
</dbReference>
<comment type="similarity">
    <text evidence="1">Belongs to the DNA mismatch repair MutS family.</text>
</comment>
<dbReference type="SMART" id="SM00534">
    <property type="entry name" value="MUTSac"/>
    <property type="match status" value="1"/>
</dbReference>
<dbReference type="InterPro" id="IPR027417">
    <property type="entry name" value="P-loop_NTPase"/>
</dbReference>
<reference evidence="6 7" key="1">
    <citation type="submission" date="2016-08" db="EMBL/GenBank/DDBJ databases">
        <title>Draft genome sequence of allopolyploid Zygosaccharomyces rouxii.</title>
        <authorList>
            <person name="Watanabe J."/>
            <person name="Uehara K."/>
            <person name="Mogi Y."/>
            <person name="Tsukioka Y."/>
        </authorList>
    </citation>
    <scope>NUCLEOTIDE SEQUENCE [LARGE SCALE GENOMIC DNA]</scope>
    <source>
        <strain evidence="6 7">NBRC 110957</strain>
    </source>
</reference>
<dbReference type="SUPFAM" id="SSF48334">
    <property type="entry name" value="DNA repair protein MutS, domain III"/>
    <property type="match status" value="1"/>
</dbReference>
<name>A0A1Q3AHD9_ZYGRO</name>
<dbReference type="GO" id="GO:0006298">
    <property type="term" value="P:mismatch repair"/>
    <property type="evidence" value="ECO:0007669"/>
    <property type="project" value="InterPro"/>
</dbReference>
<proteinExistence type="inferred from homology"/>
<protein>
    <recommendedName>
        <fullName evidence="5">DNA mismatch repair proteins mutS family domain-containing protein</fullName>
    </recommendedName>
</protein>
<dbReference type="PIRSF" id="PIRSF005813">
    <property type="entry name" value="MSH2"/>
    <property type="match status" value="1"/>
</dbReference>
<dbReference type="PANTHER" id="PTHR11361">
    <property type="entry name" value="DNA MISMATCH REPAIR PROTEIN MUTS FAMILY MEMBER"/>
    <property type="match status" value="1"/>
</dbReference>
<comment type="caution">
    <text evidence="6">The sequence shown here is derived from an EMBL/GenBank/DDBJ whole genome shotgun (WGS) entry which is preliminary data.</text>
</comment>
<evidence type="ECO:0000256" key="2">
    <source>
        <dbReference type="ARBA" id="ARBA00022741"/>
    </source>
</evidence>
<dbReference type="InterPro" id="IPR036187">
    <property type="entry name" value="DNA_mismatch_repair_MutS_sf"/>
</dbReference>
<dbReference type="OrthoDB" id="29596at2759"/>
<dbReference type="Gene3D" id="1.10.1420.10">
    <property type="match status" value="1"/>
</dbReference>
<keyword evidence="3" id="KW-0067">ATP-binding</keyword>
<dbReference type="InterPro" id="IPR000432">
    <property type="entry name" value="DNA_mismatch_repair_MutS_C"/>
</dbReference>
<dbReference type="GO" id="GO:0140664">
    <property type="term" value="F:ATP-dependent DNA damage sensor activity"/>
    <property type="evidence" value="ECO:0007669"/>
    <property type="project" value="InterPro"/>
</dbReference>
<organism evidence="6 7">
    <name type="scientific">Zygosaccharomyces rouxii</name>
    <dbReference type="NCBI Taxonomy" id="4956"/>
    <lineage>
        <taxon>Eukaryota</taxon>
        <taxon>Fungi</taxon>
        <taxon>Dikarya</taxon>
        <taxon>Ascomycota</taxon>
        <taxon>Saccharomycotina</taxon>
        <taxon>Saccharomycetes</taxon>
        <taxon>Saccharomycetales</taxon>
        <taxon>Saccharomycetaceae</taxon>
        <taxon>Zygosaccharomyces</taxon>
    </lineage>
</organism>
<dbReference type="Gene3D" id="3.40.50.300">
    <property type="entry name" value="P-loop containing nucleotide triphosphate hydrolases"/>
    <property type="match status" value="1"/>
</dbReference>
<evidence type="ECO:0000259" key="5">
    <source>
        <dbReference type="PROSITE" id="PS00486"/>
    </source>
</evidence>
<keyword evidence="4" id="KW-0238">DNA-binding</keyword>